<evidence type="ECO:0000256" key="10">
    <source>
        <dbReference type="ARBA" id="ARBA00022771"/>
    </source>
</evidence>
<feature type="region of interest" description="Disordered" evidence="21">
    <location>
        <begin position="430"/>
        <end position="474"/>
    </location>
</feature>
<dbReference type="GO" id="GO:0008270">
    <property type="term" value="F:zinc ion binding"/>
    <property type="evidence" value="ECO:0007669"/>
    <property type="project" value="UniProtKB-KW"/>
</dbReference>
<evidence type="ECO:0000256" key="6">
    <source>
        <dbReference type="ARBA" id="ARBA00022695"/>
    </source>
</evidence>
<dbReference type="Pfam" id="PF00136">
    <property type="entry name" value="DNA_pol_B"/>
    <property type="match status" value="1"/>
</dbReference>
<dbReference type="GO" id="GO:0003677">
    <property type="term" value="F:DNA binding"/>
    <property type="evidence" value="ECO:0007669"/>
    <property type="project" value="UniProtKB-KW"/>
</dbReference>
<protein>
    <recommendedName>
        <fullName evidence="20">DNA polymerase</fullName>
        <ecNumber evidence="20">2.7.7.7</ecNumber>
    </recommendedName>
</protein>
<dbReference type="PANTHER" id="PTHR45812">
    <property type="entry name" value="DNA POLYMERASE ZETA CATALYTIC SUBUNIT"/>
    <property type="match status" value="1"/>
</dbReference>
<keyword evidence="14 20" id="KW-0411">Iron-sulfur</keyword>
<dbReference type="InterPro" id="IPR042087">
    <property type="entry name" value="DNA_pol_B_thumb"/>
</dbReference>
<keyword evidence="15 20" id="KW-0238">DNA-binding</keyword>
<keyword evidence="6 20" id="KW-0548">Nucleotidyltransferase</keyword>
<keyword evidence="5 20" id="KW-0808">Transferase</keyword>
<dbReference type="InterPro" id="IPR030559">
    <property type="entry name" value="PolZ_Rev3"/>
</dbReference>
<dbReference type="GO" id="GO:0005634">
    <property type="term" value="C:nucleus"/>
    <property type="evidence" value="ECO:0007669"/>
    <property type="project" value="UniProtKB-SubCell"/>
</dbReference>
<dbReference type="Gene3D" id="3.30.420.10">
    <property type="entry name" value="Ribonuclease H-like superfamily/Ribonuclease H"/>
    <property type="match status" value="1"/>
</dbReference>
<evidence type="ECO:0000256" key="9">
    <source>
        <dbReference type="ARBA" id="ARBA00022763"/>
    </source>
</evidence>
<dbReference type="OrthoDB" id="2414538at2759"/>
<comment type="subcellular location">
    <subcellularLocation>
        <location evidence="2 20">Nucleus</location>
    </subcellularLocation>
</comment>
<dbReference type="SMART" id="SM00486">
    <property type="entry name" value="POLBc"/>
    <property type="match status" value="1"/>
</dbReference>
<dbReference type="FunFam" id="1.10.132.60:FF:000007">
    <property type="entry name" value="DNA polymerase"/>
    <property type="match status" value="1"/>
</dbReference>
<evidence type="ECO:0000256" key="19">
    <source>
        <dbReference type="ARBA" id="ARBA00066055"/>
    </source>
</evidence>
<dbReference type="Pfam" id="PF14260">
    <property type="entry name" value="zf-C4pol"/>
    <property type="match status" value="1"/>
</dbReference>
<evidence type="ECO:0000259" key="22">
    <source>
        <dbReference type="Pfam" id="PF00136"/>
    </source>
</evidence>
<keyword evidence="4 20" id="KW-0004">4Fe-4S</keyword>
<dbReference type="PANTHER" id="PTHR45812:SF1">
    <property type="entry name" value="DNA POLYMERASE ZETA CATALYTIC SUBUNIT"/>
    <property type="match status" value="1"/>
</dbReference>
<dbReference type="InterPro" id="IPR043502">
    <property type="entry name" value="DNA/RNA_pol_sf"/>
</dbReference>
<keyword evidence="8 20" id="KW-0479">Metal-binding</keyword>
<feature type="region of interest" description="Disordered" evidence="21">
    <location>
        <begin position="395"/>
        <end position="418"/>
    </location>
</feature>
<evidence type="ECO:0000256" key="18">
    <source>
        <dbReference type="ARBA" id="ARBA00049244"/>
    </source>
</evidence>
<dbReference type="InterPro" id="IPR056447">
    <property type="entry name" value="REV3_N"/>
</dbReference>
<dbReference type="InterPro" id="IPR017964">
    <property type="entry name" value="DNA-dir_DNA_pol_B_CS"/>
</dbReference>
<evidence type="ECO:0000256" key="11">
    <source>
        <dbReference type="ARBA" id="ARBA00022833"/>
    </source>
</evidence>
<dbReference type="GeneID" id="37269446"/>
<feature type="compositionally biased region" description="Low complexity" evidence="21">
    <location>
        <begin position="14"/>
        <end position="23"/>
    </location>
</feature>
<comment type="cofactor">
    <cofactor evidence="1 20">
        <name>[4Fe-4S] cluster</name>
        <dbReference type="ChEBI" id="CHEBI:49883"/>
    </cofactor>
</comment>
<dbReference type="EC" id="2.7.7.7" evidence="20"/>
<keyword evidence="11 20" id="KW-0862">Zinc</keyword>
<dbReference type="InterPro" id="IPR056435">
    <property type="entry name" value="DPOD/Z_N"/>
</dbReference>
<name>A0A316ZCU6_9BASI</name>
<feature type="compositionally biased region" description="Acidic residues" evidence="21">
    <location>
        <begin position="505"/>
        <end position="518"/>
    </location>
</feature>
<evidence type="ECO:0000313" key="27">
    <source>
        <dbReference type="EMBL" id="PWN99361.1"/>
    </source>
</evidence>
<feature type="region of interest" description="Disordered" evidence="21">
    <location>
        <begin position="501"/>
        <end position="650"/>
    </location>
</feature>
<comment type="catalytic activity">
    <reaction evidence="18 20">
        <text>DNA(n) + a 2'-deoxyribonucleoside 5'-triphosphate = DNA(n+1) + diphosphate</text>
        <dbReference type="Rhea" id="RHEA:22508"/>
        <dbReference type="Rhea" id="RHEA-COMP:17339"/>
        <dbReference type="Rhea" id="RHEA-COMP:17340"/>
        <dbReference type="ChEBI" id="CHEBI:33019"/>
        <dbReference type="ChEBI" id="CHEBI:61560"/>
        <dbReference type="ChEBI" id="CHEBI:173112"/>
        <dbReference type="EC" id="2.7.7.7"/>
    </reaction>
</comment>
<evidence type="ECO:0000256" key="3">
    <source>
        <dbReference type="ARBA" id="ARBA00005755"/>
    </source>
</evidence>
<dbReference type="PROSITE" id="PS00116">
    <property type="entry name" value="DNA_POLYMERASE_B"/>
    <property type="match status" value="1"/>
</dbReference>
<dbReference type="Gene3D" id="1.10.287.690">
    <property type="entry name" value="Helix hairpin bin"/>
    <property type="match status" value="1"/>
</dbReference>
<keyword evidence="7 20" id="KW-0235">DNA replication</keyword>
<dbReference type="CDD" id="cd05778">
    <property type="entry name" value="DNA_polB_zeta_exo"/>
    <property type="match status" value="1"/>
</dbReference>
<evidence type="ECO:0000256" key="20">
    <source>
        <dbReference type="RuleBase" id="RU000442"/>
    </source>
</evidence>
<evidence type="ECO:0000256" key="14">
    <source>
        <dbReference type="ARBA" id="ARBA00023014"/>
    </source>
</evidence>
<sequence length="1762" mass="194035">MAAEQGASVPTDDAPASGPAASSGPRPFFRVRLMNIDHVLVHPGPHDRAQSAFNPPGVPLRRVPVVRIFGATPQGQRVCLHVHGVFPYCYVQYHGSLHPDEVLAHIARLGRALNASLAASLRRDLSNPLTATSYIAAIHLVQGVPFYGYHVGARYFLKISFVDPSHNFRLATILQSGRMLGTVFQPFECHIRYQLQFMLDHNVYGCDYVDLERAFFRSPFPDTPDTPGAADGIWHAGSIPSQFVQRPSPARASFCTLEVDAPAAAILNRRLLRPRNIHCSIPEPAPSTSENAQRLVPSLTELWEEERQRRTRAGLPPSIPVPDTAGEARRYGPGGAPPWMAEERLRAALRERCDEDERYRLEHKYDARSYEGGNANDRFIVSAFESVELFHDAAAPQGASDPQTQAQTQHMSASQHAAASIYDLEHALTQHRARTHSGDNSQSAVSGSPASPRLPGSAPASQHLPSASPLSDAEDRTLAADADFFASQAFQDAMRDFELEGQREDEADDGSDPGDDPALDNAFDAAAPLTPRASRTVDALKQSTPRQASRFAPPGTPQHTPTSAQSTPRRGPPSAQSTPRGKEPMMRVALSTPRKRHISDVFMAASREEHPRTPTRQQRTDDETPPRSVARSAAREAALSAAESPGSGAEKLRELLDGSGADWRVLPDSQVAGAAAPSQSATRLNASKITAADMVEHTARPATLGTTQRVRFGAATAEASTVLPSESDSGPSRSNQSGSTLPGTPRSDGSVRQWQYAQPAPSTAEVLNSFGFFGLPNVEHQDPFYSDPADVPKGAREYAGRSFRFVSKTLRFLPAFKPGNPDAEGANKAPQRPAGVKAWTASVPPPTRKSVQKWAHRNRGAPGEKRAQAKVPSTKPMPTAAKATQAADAEFKLSQRQPTVLVEKEKQHITVFALELLVCTRGDLMPDPAKDAISAIAFSFQNEDDGLEDTGSRPGLRTGLLLLDKHGTLPDPARLGIAGLDVEVLSTELELFNALVDLVRTLDPEILVGWEIHNSSWGYVVDRAMKELNFDIIPELGRVNSGSTGGKGDKWGYTQTSGIKVTGRHMLNIWRLMRGELTLNQYSFDNVVFHLLRRRTPRFAHAVITQWYSSGVPALMKRALAYWVDRTEIDLEVIETSEVVFRTAEFARIYGVDFFSVISRGSQFKVESVMFRIAKPESFILLSPNQQQVGEQNAAEALPLVMEPQSAFYKGPLLVLDFTSLYPSLMIAYNLCYSTCLGRVSKFRDSWKLGFTDYVPPRGLLSLLEKDCFVSPNGMLFAKPHIRRSLLAKMLGEILETRVMVKGSVKGMKGEKAFKRLQNARQLSLKLLANVTYGYTSATFSGRMPCVEVADAIVQYGRETLERAISLIHATTEWGATVVYGDTDSLFIYLPGRTKEDAFRIGQAMADAVTADNPAPVKLKFEKVYLPSLLMAKKRYVGFMYETEDQTEPAFNAKGIETVRRDGFPAQQRMVEACIRILFRTQDLSLVKSYCQRQWRKIFEGRVPFSDFIIAKEVRLGSYSENGVPPPGAAIATRRLLLDRRNEPQHAERVPYIISQGMPRAKLNDQAVTPEQMLENSALRINARYYIERGLIPPLSRIFNLMGTDVNDWYRDMPRAVTSAWGGRFAADDVAETRAAASTRLTLADHYRSEHCLVCGRRTELDICPDCRQDLPTTTGIVASRLHGLEQRSEAMARICASCSSLESVEDPPCVSIDCPVLYEKTRVARESATARKILHHVVVAIEPDEAVPPSEGRLWGALEQP</sequence>
<evidence type="ECO:0000256" key="8">
    <source>
        <dbReference type="ARBA" id="ARBA00022723"/>
    </source>
</evidence>
<accession>A0A316ZCU6</accession>
<feature type="compositionally biased region" description="Polar residues" evidence="21">
    <location>
        <begin position="459"/>
        <end position="469"/>
    </location>
</feature>
<dbReference type="InterPro" id="IPR006134">
    <property type="entry name" value="DNA-dir_DNA_pol_B_multi_dom"/>
</dbReference>
<dbReference type="GO" id="GO:0016035">
    <property type="term" value="C:zeta DNA polymerase complex"/>
    <property type="evidence" value="ECO:0007669"/>
    <property type="project" value="InterPro"/>
</dbReference>
<dbReference type="RefSeq" id="XP_025599640.1">
    <property type="nucleotide sequence ID" value="XM_025741902.1"/>
</dbReference>
<feature type="compositionally biased region" description="Basic and acidic residues" evidence="21">
    <location>
        <begin position="606"/>
        <end position="625"/>
    </location>
</feature>
<dbReference type="FunFam" id="3.30.342.10:FF:000018">
    <property type="entry name" value="DNA polymerase"/>
    <property type="match status" value="1"/>
</dbReference>
<evidence type="ECO:0000256" key="1">
    <source>
        <dbReference type="ARBA" id="ARBA00001966"/>
    </source>
</evidence>
<keyword evidence="28" id="KW-1185">Reference proteome</keyword>
<feature type="domain" description="DNA polymerase zeta catalytic subunit N-terminal" evidence="26">
    <location>
        <begin position="29"/>
        <end position="83"/>
    </location>
</feature>
<feature type="domain" description="C4-type zinc-finger of DNA polymerase delta" evidence="24">
    <location>
        <begin position="1652"/>
        <end position="1721"/>
    </location>
</feature>
<dbReference type="InterPro" id="IPR006172">
    <property type="entry name" value="DNA-dir_DNA_pol_B"/>
</dbReference>
<dbReference type="Pfam" id="PF03104">
    <property type="entry name" value="DNA_pol_B_exo1"/>
    <property type="match status" value="1"/>
</dbReference>
<keyword evidence="13 20" id="KW-0408">Iron</keyword>
<feature type="region of interest" description="Disordered" evidence="21">
    <location>
        <begin position="1"/>
        <end position="23"/>
    </location>
</feature>
<feature type="region of interest" description="Disordered" evidence="21">
    <location>
        <begin position="307"/>
        <end position="337"/>
    </location>
</feature>
<evidence type="ECO:0000256" key="7">
    <source>
        <dbReference type="ARBA" id="ARBA00022705"/>
    </source>
</evidence>
<evidence type="ECO:0000256" key="4">
    <source>
        <dbReference type="ARBA" id="ARBA00022485"/>
    </source>
</evidence>
<dbReference type="Proteomes" id="UP000245946">
    <property type="component" value="Unassembled WGS sequence"/>
</dbReference>
<dbReference type="InterPro" id="IPR036397">
    <property type="entry name" value="RNaseH_sf"/>
</dbReference>
<proteinExistence type="inferred from homology"/>
<keyword evidence="12 20" id="KW-0239">DNA-directed DNA polymerase</keyword>
<feature type="domain" description="DNA polymerase delta/zeta catalytic subunit N-terminal" evidence="25">
    <location>
        <begin position="84"/>
        <end position="166"/>
    </location>
</feature>
<dbReference type="InterPro" id="IPR006133">
    <property type="entry name" value="DNA-dir_DNA_pol_B_exonuc"/>
</dbReference>
<comment type="subunit">
    <text evidence="19">Forms DNA polymerase zeta with REV7.</text>
</comment>
<dbReference type="PRINTS" id="PR00106">
    <property type="entry name" value="DNAPOLB"/>
</dbReference>
<keyword evidence="10 20" id="KW-0863">Zinc-finger</keyword>
<dbReference type="GO" id="GO:0051539">
    <property type="term" value="F:4 iron, 4 sulfur cluster binding"/>
    <property type="evidence" value="ECO:0007669"/>
    <property type="project" value="UniProtKB-KW"/>
</dbReference>
<evidence type="ECO:0000256" key="21">
    <source>
        <dbReference type="SAM" id="MobiDB-lite"/>
    </source>
</evidence>
<dbReference type="InterPro" id="IPR012337">
    <property type="entry name" value="RNaseH-like_sf"/>
</dbReference>
<evidence type="ECO:0000256" key="12">
    <source>
        <dbReference type="ARBA" id="ARBA00022932"/>
    </source>
</evidence>
<dbReference type="SUPFAM" id="SSF53098">
    <property type="entry name" value="Ribonuclease H-like"/>
    <property type="match status" value="1"/>
</dbReference>
<comment type="similarity">
    <text evidence="3 20">Belongs to the DNA polymerase type-B family.</text>
</comment>
<dbReference type="SUPFAM" id="SSF56672">
    <property type="entry name" value="DNA/RNA polymerases"/>
    <property type="match status" value="1"/>
</dbReference>
<feature type="domain" description="DNA-directed DNA polymerase family B exonuclease" evidence="23">
    <location>
        <begin position="885"/>
        <end position="1087"/>
    </location>
</feature>
<feature type="domain" description="DNA-directed DNA polymerase family B multifunctional" evidence="22">
    <location>
        <begin position="1154"/>
        <end position="1600"/>
    </location>
</feature>
<evidence type="ECO:0000313" key="28">
    <source>
        <dbReference type="Proteomes" id="UP000245946"/>
    </source>
</evidence>
<dbReference type="InterPro" id="IPR023211">
    <property type="entry name" value="DNA_pol_palm_dom_sf"/>
</dbReference>
<gene>
    <name evidence="27" type="ORF">FA09DRAFT_328763</name>
</gene>
<keyword evidence="16" id="KW-0234">DNA repair</keyword>
<evidence type="ECO:0000259" key="25">
    <source>
        <dbReference type="Pfam" id="PF24055"/>
    </source>
</evidence>
<keyword evidence="17 20" id="KW-0539">Nucleus</keyword>
<evidence type="ECO:0000256" key="16">
    <source>
        <dbReference type="ARBA" id="ARBA00023204"/>
    </source>
</evidence>
<dbReference type="FunFam" id="3.30.420.10:FF:000024">
    <property type="entry name" value="DNA polymerase zeta catalytic subunit"/>
    <property type="match status" value="1"/>
</dbReference>
<dbReference type="GO" id="GO:0000724">
    <property type="term" value="P:double-strand break repair via homologous recombination"/>
    <property type="evidence" value="ECO:0007669"/>
    <property type="project" value="TreeGrafter"/>
</dbReference>
<evidence type="ECO:0000256" key="5">
    <source>
        <dbReference type="ARBA" id="ARBA00022679"/>
    </source>
</evidence>
<evidence type="ECO:0000259" key="26">
    <source>
        <dbReference type="Pfam" id="PF24065"/>
    </source>
</evidence>
<feature type="compositionally biased region" description="Basic residues" evidence="21">
    <location>
        <begin position="850"/>
        <end position="859"/>
    </location>
</feature>
<dbReference type="FunFam" id="1.10.287.690:FF:000002">
    <property type="entry name" value="DNA polymerase zeta"/>
    <property type="match status" value="1"/>
</dbReference>
<evidence type="ECO:0000256" key="17">
    <source>
        <dbReference type="ARBA" id="ARBA00023242"/>
    </source>
</evidence>
<organism evidence="27 28">
    <name type="scientific">Tilletiopsis washingtonensis</name>
    <dbReference type="NCBI Taxonomy" id="58919"/>
    <lineage>
        <taxon>Eukaryota</taxon>
        <taxon>Fungi</taxon>
        <taxon>Dikarya</taxon>
        <taxon>Basidiomycota</taxon>
        <taxon>Ustilaginomycotina</taxon>
        <taxon>Exobasidiomycetes</taxon>
        <taxon>Entylomatales</taxon>
        <taxon>Entylomatales incertae sedis</taxon>
        <taxon>Tilletiopsis</taxon>
    </lineage>
</organism>
<dbReference type="CDD" id="cd05534">
    <property type="entry name" value="POLBc_zeta"/>
    <property type="match status" value="1"/>
</dbReference>
<dbReference type="Gene3D" id="3.30.342.10">
    <property type="entry name" value="DNA Polymerase, chain B, domain 1"/>
    <property type="match status" value="1"/>
</dbReference>
<reference evidence="27 28" key="1">
    <citation type="journal article" date="2018" name="Mol. Biol. Evol.">
        <title>Broad Genomic Sampling Reveals a Smut Pathogenic Ancestry of the Fungal Clade Ustilaginomycotina.</title>
        <authorList>
            <person name="Kijpornyongpan T."/>
            <person name="Mondo S.J."/>
            <person name="Barry K."/>
            <person name="Sandor L."/>
            <person name="Lee J."/>
            <person name="Lipzen A."/>
            <person name="Pangilinan J."/>
            <person name="LaButti K."/>
            <person name="Hainaut M."/>
            <person name="Henrissat B."/>
            <person name="Grigoriev I.V."/>
            <person name="Spatafora J.W."/>
            <person name="Aime M.C."/>
        </authorList>
    </citation>
    <scope>NUCLEOTIDE SEQUENCE [LARGE SCALE GENOMIC DNA]</scope>
    <source>
        <strain evidence="27 28">MCA 4186</strain>
    </source>
</reference>
<dbReference type="GO" id="GO:0000166">
    <property type="term" value="F:nucleotide binding"/>
    <property type="evidence" value="ECO:0007669"/>
    <property type="project" value="InterPro"/>
</dbReference>
<feature type="compositionally biased region" description="Low complexity" evidence="21">
    <location>
        <begin position="627"/>
        <end position="644"/>
    </location>
</feature>
<feature type="compositionally biased region" description="Polar residues" evidence="21">
    <location>
        <begin position="438"/>
        <end position="449"/>
    </location>
</feature>
<feature type="compositionally biased region" description="Polar residues" evidence="21">
    <location>
        <begin position="718"/>
        <end position="742"/>
    </location>
</feature>
<evidence type="ECO:0000256" key="13">
    <source>
        <dbReference type="ARBA" id="ARBA00023004"/>
    </source>
</evidence>
<dbReference type="Gene3D" id="3.90.1600.10">
    <property type="entry name" value="Palm domain of DNA polymerase"/>
    <property type="match status" value="1"/>
</dbReference>
<feature type="region of interest" description="Disordered" evidence="21">
    <location>
        <begin position="817"/>
        <end position="876"/>
    </location>
</feature>
<dbReference type="Pfam" id="PF24065">
    <property type="entry name" value="REV3_N"/>
    <property type="match status" value="1"/>
</dbReference>
<feature type="compositionally biased region" description="Low complexity" evidence="21">
    <location>
        <begin position="403"/>
        <end position="418"/>
    </location>
</feature>
<dbReference type="GO" id="GO:0006260">
    <property type="term" value="P:DNA replication"/>
    <property type="evidence" value="ECO:0007669"/>
    <property type="project" value="UniProtKB-KW"/>
</dbReference>
<dbReference type="Gene3D" id="1.10.132.60">
    <property type="entry name" value="DNA polymerase family B, C-terminal domain"/>
    <property type="match status" value="1"/>
</dbReference>
<dbReference type="EMBL" id="KZ819288">
    <property type="protein sequence ID" value="PWN99361.1"/>
    <property type="molecule type" value="Genomic_DNA"/>
</dbReference>
<dbReference type="STRING" id="58919.A0A316ZCU6"/>
<feature type="region of interest" description="Disordered" evidence="21">
    <location>
        <begin position="718"/>
        <end position="758"/>
    </location>
</feature>
<dbReference type="Pfam" id="PF24055">
    <property type="entry name" value="POL3_N"/>
    <property type="match status" value="1"/>
</dbReference>
<evidence type="ECO:0000259" key="24">
    <source>
        <dbReference type="Pfam" id="PF14260"/>
    </source>
</evidence>
<keyword evidence="9" id="KW-0227">DNA damage</keyword>
<evidence type="ECO:0000259" key="23">
    <source>
        <dbReference type="Pfam" id="PF03104"/>
    </source>
</evidence>
<evidence type="ECO:0000256" key="2">
    <source>
        <dbReference type="ARBA" id="ARBA00004123"/>
    </source>
</evidence>
<dbReference type="GO" id="GO:0042276">
    <property type="term" value="P:error-prone translesion synthesis"/>
    <property type="evidence" value="ECO:0007669"/>
    <property type="project" value="TreeGrafter"/>
</dbReference>
<dbReference type="InterPro" id="IPR025687">
    <property type="entry name" value="Znf-C4pol"/>
</dbReference>
<dbReference type="GO" id="GO:0003887">
    <property type="term" value="F:DNA-directed DNA polymerase activity"/>
    <property type="evidence" value="ECO:0007669"/>
    <property type="project" value="UniProtKB-KW"/>
</dbReference>
<evidence type="ECO:0000256" key="15">
    <source>
        <dbReference type="ARBA" id="ARBA00023125"/>
    </source>
</evidence>
<feature type="compositionally biased region" description="Polar residues" evidence="21">
    <location>
        <begin position="557"/>
        <end position="579"/>
    </location>
</feature>